<gene>
    <name evidence="1" type="ORF">HX810_20030</name>
</gene>
<dbReference type="AlphaFoldDB" id="A0A7Y8GGL2"/>
<dbReference type="Proteomes" id="UP000561369">
    <property type="component" value="Unassembled WGS sequence"/>
</dbReference>
<protein>
    <submittedName>
        <fullName evidence="1">Uncharacterized protein</fullName>
    </submittedName>
</protein>
<name>A0A7Y8GGL2_9PSED</name>
<dbReference type="EMBL" id="JACAQV010000021">
    <property type="protein sequence ID" value="NWF09962.1"/>
    <property type="molecule type" value="Genomic_DNA"/>
</dbReference>
<evidence type="ECO:0000313" key="1">
    <source>
        <dbReference type="EMBL" id="NWF09962.1"/>
    </source>
</evidence>
<proteinExistence type="predicted"/>
<dbReference type="RefSeq" id="WP_177024603.1">
    <property type="nucleotide sequence ID" value="NZ_JACAQV010000021.1"/>
</dbReference>
<comment type="caution">
    <text evidence="1">The sequence shown here is derived from an EMBL/GenBank/DDBJ whole genome shotgun (WGS) entry which is preliminary data.</text>
</comment>
<organism evidence="1 2">
    <name type="scientific">Pseudomonas salomonii</name>
    <dbReference type="NCBI Taxonomy" id="191391"/>
    <lineage>
        <taxon>Bacteria</taxon>
        <taxon>Pseudomonadati</taxon>
        <taxon>Pseudomonadota</taxon>
        <taxon>Gammaproteobacteria</taxon>
        <taxon>Pseudomonadales</taxon>
        <taxon>Pseudomonadaceae</taxon>
        <taxon>Pseudomonas</taxon>
    </lineage>
</organism>
<sequence>MSPTEKVEAVRHLYESLLNAANRVLHQAKNFHISVLQLENPTYAEIAEHFRQVALLISFLADEIDDSLTGDKADEYVSCMEGIAKAIDADDAAALNEFVKQLDARPFL</sequence>
<accession>A0A7Y8GGL2</accession>
<reference evidence="1 2" key="1">
    <citation type="submission" date="2020-04" db="EMBL/GenBank/DDBJ databases">
        <title>Molecular characterization of pseudomonads from Agaricus bisporus reveal novel blotch 2 pathogens in Western Europe.</title>
        <authorList>
            <person name="Taparia T."/>
            <person name="Krijger M."/>
            <person name="Haynes E."/>
            <person name="Elpinstone J.G."/>
            <person name="Noble R."/>
            <person name="Van Der Wolf J."/>
        </authorList>
    </citation>
    <scope>NUCLEOTIDE SEQUENCE [LARGE SCALE GENOMIC DNA]</scope>
    <source>
        <strain evidence="1 2">IPO3765</strain>
    </source>
</reference>
<evidence type="ECO:0000313" key="2">
    <source>
        <dbReference type="Proteomes" id="UP000561369"/>
    </source>
</evidence>